<evidence type="ECO:0000256" key="5">
    <source>
        <dbReference type="SAM" id="MobiDB-lite"/>
    </source>
</evidence>
<dbReference type="GO" id="GO:0070772">
    <property type="term" value="C:PAS complex"/>
    <property type="evidence" value="ECO:0007669"/>
    <property type="project" value="InterPro"/>
</dbReference>
<name>A0A1Y2BVX7_9FUNG</name>
<sequence>MSDVLGPVLARQLQEKLYDKRKQAALEVERLVRDAVLANNFGRVSQIVTSIARDFASSPVSNARNGGLIALAAVAIALGSQALKPRLAQVVPPILACFADPDTRVRYYACESMYNVGKVARRDLLVFFNEIFDAVSRLVADLDISVKNGAELLDRLIKDIVCEHAAFVSQHQHQQLQIQSTATTSSSAGHARFPSEPAFPATPGSIPLIDPSDAAIFNFPRFIPLLAERIKALNPFTRMFLIQWITTLDAIPFLEMVSYLPEFLDGLFGYLCDVNADVRTAALNLLGEFLKEIHDILTVHGYTPGVSGALKHSVSRKRSNSASADSHSQSLSNQQQQQHIQLQPHQPETLAAPTTSPLHKSTSSPDFDEEPLVRRPVSSLSLASTFFAEGGKIVRPQHNQQNHATTATTTITTMTSTSNLQHHIHPTPPPTLDFPKLISILLPYLSAHDEETQATALRWIHEFVTHLQPRVIMVPFTPDFIAAILPCLSHRALITPIRNLAIEVNTGLYRLVSDCAVISPPGGTDSFDVRAAVDALTAQFQDENEEARVASLDWLLMLHKKSPKKVVVVANTTSEDSVLVQSLLKLLSDPSEEVVKKDLQLLAQISISSDDAYFTRFLVLLLDLFRRDRRVLESRGSLILRHLCLCLNPERMFRAFAEILEREEELEFASTMVQNLNIILVTAPELADVRRRLKNLETRDGLLLFAVLYRCWCHNPISTFTLCLLSQAYEHAYHLITTHFTDLEITIQFLIQVDKLVQLIESPVFTYLRLQLLEPERFPWLYKCLYGVLMLLPQSSAFATLRNRLGCVQSLVALYGVGGSPFSGGSGGNVGGSVPGANVGASPAPRTFVFL</sequence>
<dbReference type="InterPro" id="IPR016024">
    <property type="entry name" value="ARM-type_fold"/>
</dbReference>
<proteinExistence type="inferred from homology"/>
<reference evidence="7 8" key="1">
    <citation type="submission" date="2016-07" db="EMBL/GenBank/DDBJ databases">
        <title>Pervasive Adenine N6-methylation of Active Genes in Fungi.</title>
        <authorList>
            <consortium name="DOE Joint Genome Institute"/>
            <person name="Mondo S.J."/>
            <person name="Dannebaum R.O."/>
            <person name="Kuo R.C."/>
            <person name="Labutti K."/>
            <person name="Haridas S."/>
            <person name="Kuo A."/>
            <person name="Salamov A."/>
            <person name="Ahrendt S.R."/>
            <person name="Lipzen A."/>
            <person name="Sullivan W."/>
            <person name="Andreopoulos W.B."/>
            <person name="Clum A."/>
            <person name="Lindquist E."/>
            <person name="Daum C."/>
            <person name="Ramamoorthy G.K."/>
            <person name="Gryganskyi A."/>
            <person name="Culley D."/>
            <person name="Magnuson J.K."/>
            <person name="James T.Y."/>
            <person name="O'Malley M.A."/>
            <person name="Stajich J.E."/>
            <person name="Spatafora J.W."/>
            <person name="Visel A."/>
            <person name="Grigoriev I.V."/>
        </authorList>
    </citation>
    <scope>NUCLEOTIDE SEQUENCE [LARGE SCALE GENOMIC DNA]</scope>
    <source>
        <strain evidence="7 8">JEL800</strain>
    </source>
</reference>
<evidence type="ECO:0000313" key="7">
    <source>
        <dbReference type="EMBL" id="ORY38787.1"/>
    </source>
</evidence>
<comment type="subcellular location">
    <subcellularLocation>
        <location evidence="1">Endomembrane system</location>
    </subcellularLocation>
</comment>
<dbReference type="SUPFAM" id="SSF48371">
    <property type="entry name" value="ARM repeat"/>
    <property type="match status" value="1"/>
</dbReference>
<keyword evidence="4" id="KW-0472">Membrane</keyword>
<dbReference type="STRING" id="329046.A0A1Y2BVX7"/>
<dbReference type="PANTHER" id="PTHR16023:SF0">
    <property type="entry name" value="PROTEIN VAC14 HOMOLOG"/>
    <property type="match status" value="1"/>
</dbReference>
<dbReference type="Gene3D" id="1.25.10.10">
    <property type="entry name" value="Leucine-rich Repeat Variant"/>
    <property type="match status" value="2"/>
</dbReference>
<dbReference type="Pfam" id="PF12755">
    <property type="entry name" value="Vac14_Fab1_bd"/>
    <property type="match status" value="1"/>
</dbReference>
<dbReference type="EMBL" id="MCGO01000042">
    <property type="protein sequence ID" value="ORY38787.1"/>
    <property type="molecule type" value="Genomic_DNA"/>
</dbReference>
<protein>
    <submittedName>
        <fullName evidence="7">ARM repeat-containing protein</fullName>
    </submittedName>
</protein>
<evidence type="ECO:0000313" key="8">
    <source>
        <dbReference type="Proteomes" id="UP000193642"/>
    </source>
</evidence>
<keyword evidence="3" id="KW-0677">Repeat</keyword>
<dbReference type="GO" id="GO:0006661">
    <property type="term" value="P:phosphatidylinositol biosynthetic process"/>
    <property type="evidence" value="ECO:0007669"/>
    <property type="project" value="InterPro"/>
</dbReference>
<evidence type="ECO:0000256" key="2">
    <source>
        <dbReference type="ARBA" id="ARBA00010225"/>
    </source>
</evidence>
<dbReference type="Proteomes" id="UP000193642">
    <property type="component" value="Unassembled WGS sequence"/>
</dbReference>
<feature type="compositionally biased region" description="Low complexity" evidence="5">
    <location>
        <begin position="320"/>
        <end position="347"/>
    </location>
</feature>
<keyword evidence="8" id="KW-1185">Reference proteome</keyword>
<evidence type="ECO:0000256" key="1">
    <source>
        <dbReference type="ARBA" id="ARBA00004308"/>
    </source>
</evidence>
<dbReference type="OrthoDB" id="5574975at2759"/>
<dbReference type="InterPro" id="IPR021841">
    <property type="entry name" value="VAC14_Fig4p-bd"/>
</dbReference>
<dbReference type="InterPro" id="IPR011989">
    <property type="entry name" value="ARM-like"/>
</dbReference>
<dbReference type="Pfam" id="PF11916">
    <property type="entry name" value="Vac14_Fig4_bd"/>
    <property type="match status" value="1"/>
</dbReference>
<comment type="caution">
    <text evidence="7">The sequence shown here is derived from an EMBL/GenBank/DDBJ whole genome shotgun (WGS) entry which is preliminary data.</text>
</comment>
<dbReference type="GO" id="GO:0010008">
    <property type="term" value="C:endosome membrane"/>
    <property type="evidence" value="ECO:0007669"/>
    <property type="project" value="TreeGrafter"/>
</dbReference>
<dbReference type="PANTHER" id="PTHR16023">
    <property type="entry name" value="TAX1 BINDING PROTEIN-RELATED"/>
    <property type="match status" value="1"/>
</dbReference>
<dbReference type="AlphaFoldDB" id="A0A1Y2BVX7"/>
<organism evidence="7 8">
    <name type="scientific">Rhizoclosmatium globosum</name>
    <dbReference type="NCBI Taxonomy" id="329046"/>
    <lineage>
        <taxon>Eukaryota</taxon>
        <taxon>Fungi</taxon>
        <taxon>Fungi incertae sedis</taxon>
        <taxon>Chytridiomycota</taxon>
        <taxon>Chytridiomycota incertae sedis</taxon>
        <taxon>Chytridiomycetes</taxon>
        <taxon>Chytridiales</taxon>
        <taxon>Chytriomycetaceae</taxon>
        <taxon>Rhizoclosmatium</taxon>
    </lineage>
</organism>
<feature type="domain" description="Vacuolar protein 14 C-terminal Fig4-binding" evidence="6">
    <location>
        <begin position="630"/>
        <end position="808"/>
    </location>
</feature>
<feature type="compositionally biased region" description="Polar residues" evidence="5">
    <location>
        <begin position="352"/>
        <end position="365"/>
    </location>
</feature>
<evidence type="ECO:0000256" key="4">
    <source>
        <dbReference type="ARBA" id="ARBA00023136"/>
    </source>
</evidence>
<accession>A0A1Y2BVX7</accession>
<comment type="similarity">
    <text evidence="2">Belongs to the VAC14 family.</text>
</comment>
<gene>
    <name evidence="7" type="ORF">BCR33DRAFT_754487</name>
</gene>
<evidence type="ECO:0000259" key="6">
    <source>
        <dbReference type="Pfam" id="PF11916"/>
    </source>
</evidence>
<dbReference type="GO" id="GO:0000329">
    <property type="term" value="C:fungal-type vacuole membrane"/>
    <property type="evidence" value="ECO:0007669"/>
    <property type="project" value="TreeGrafter"/>
</dbReference>
<feature type="region of interest" description="Disordered" evidence="5">
    <location>
        <begin position="313"/>
        <end position="372"/>
    </location>
</feature>
<dbReference type="InterPro" id="IPR026825">
    <property type="entry name" value="Vac14"/>
</dbReference>
<evidence type="ECO:0000256" key="3">
    <source>
        <dbReference type="ARBA" id="ARBA00022737"/>
    </source>
</evidence>